<protein>
    <recommendedName>
        <fullName evidence="4">CD-NTase associated protein 4-like DNA endonuclease domain-containing protein</fullName>
    </recommendedName>
</protein>
<reference evidence="2 3" key="1">
    <citation type="submission" date="2015-12" db="EMBL/GenBank/DDBJ databases">
        <authorList>
            <person name="Bansal K."/>
            <person name="Midha S."/>
            <person name="Patil P.B."/>
        </authorList>
    </citation>
    <scope>NUCLEOTIDE SEQUENCE [LARGE SCALE GENOMIC DNA]</scope>
    <source>
        <strain evidence="2 3">LMG558</strain>
    </source>
</reference>
<feature type="compositionally biased region" description="Low complexity" evidence="1">
    <location>
        <begin position="135"/>
        <end position="147"/>
    </location>
</feature>
<keyword evidence="3" id="KW-1185">Reference proteome</keyword>
<evidence type="ECO:0008006" key="4">
    <source>
        <dbReference type="Google" id="ProtNLM"/>
    </source>
</evidence>
<name>A0ABX3MIU6_9XANT</name>
<dbReference type="EMBL" id="LOKQ01000076">
    <property type="protein sequence ID" value="OOX20397.1"/>
    <property type="molecule type" value="Genomic_DNA"/>
</dbReference>
<gene>
    <name evidence="2" type="ORF">Xcaj_22450</name>
</gene>
<comment type="caution">
    <text evidence="2">The sequence shown here is derived from an EMBL/GenBank/DDBJ whole genome shotgun (WGS) entry which is preliminary data.</text>
</comment>
<organism evidence="2 3">
    <name type="scientific">Xanthomonas axonopodis pv. cajani</name>
    <dbReference type="NCBI Taxonomy" id="487827"/>
    <lineage>
        <taxon>Bacteria</taxon>
        <taxon>Pseudomonadati</taxon>
        <taxon>Pseudomonadota</taxon>
        <taxon>Gammaproteobacteria</taxon>
        <taxon>Lysobacterales</taxon>
        <taxon>Lysobacteraceae</taxon>
        <taxon>Xanthomonas</taxon>
    </lineage>
</organism>
<proteinExistence type="predicted"/>
<evidence type="ECO:0000313" key="3">
    <source>
        <dbReference type="Proteomes" id="UP000191089"/>
    </source>
</evidence>
<evidence type="ECO:0000313" key="2">
    <source>
        <dbReference type="EMBL" id="OOX20397.1"/>
    </source>
</evidence>
<dbReference type="Proteomes" id="UP000191089">
    <property type="component" value="Unassembled WGS sequence"/>
</dbReference>
<evidence type="ECO:0000256" key="1">
    <source>
        <dbReference type="SAM" id="MobiDB-lite"/>
    </source>
</evidence>
<feature type="region of interest" description="Disordered" evidence="1">
    <location>
        <begin position="129"/>
        <end position="155"/>
    </location>
</feature>
<accession>A0ABX3MIU6</accession>
<sequence>MRGDKLSFDATELSKALKYQVHVAIDYCHTLEPDDVLWIEVLGDVTVEGREQVEVKNYSSDLTDSHENLWQTLNNWLNTGFRHENYVSLVLLTTQKFGDRASIKNWSDWGWEERLAALDEIHQDAEKRYADRSAAQKADGAEAAGADPGKGRHARVPDSLKLQRRVMAPEVRGVLGQVLAKVKFITHEPNLLELIGRYKRKYLRAVLPQRQDDFLDDLFGFMTNATRMTTKWRFTSAEFTSKFAELTKRYMIGTVKFPRLDAGHITLEAQSEHLRERLFVKKLLEIGGDDELVLEATVDLLCAEKYISELLRDLAASAEDIDDYRGNQLRMHRASRSALLRSSSPVLSHAERQQASCSFYSSRCALPVDRFGSFDLTPVEFRNGIYHMLADQADLPPMRDFQWRLWE</sequence>